<dbReference type="CDD" id="cd03213">
    <property type="entry name" value="ABCG_EPDR"/>
    <property type="match status" value="1"/>
</dbReference>
<dbReference type="OrthoDB" id="66620at2759"/>
<feature type="region of interest" description="Disordered" evidence="8">
    <location>
        <begin position="1"/>
        <end position="70"/>
    </location>
</feature>
<evidence type="ECO:0000256" key="9">
    <source>
        <dbReference type="SAM" id="Phobius"/>
    </source>
</evidence>
<feature type="domain" description="ABC transporter" evidence="10">
    <location>
        <begin position="69"/>
        <end position="320"/>
    </location>
</feature>
<dbReference type="SMART" id="SM00382">
    <property type="entry name" value="AAA"/>
    <property type="match status" value="1"/>
</dbReference>
<gene>
    <name evidence="11" type="ORF">BJ508DRAFT_416734</name>
</gene>
<feature type="region of interest" description="Disordered" evidence="8">
    <location>
        <begin position="339"/>
        <end position="360"/>
    </location>
</feature>
<evidence type="ECO:0000256" key="1">
    <source>
        <dbReference type="ARBA" id="ARBA00004141"/>
    </source>
</evidence>
<evidence type="ECO:0000313" key="11">
    <source>
        <dbReference type="EMBL" id="RPA77999.1"/>
    </source>
</evidence>
<dbReference type="Gene3D" id="3.40.50.300">
    <property type="entry name" value="P-loop containing nucleotide triphosphate hydrolases"/>
    <property type="match status" value="1"/>
</dbReference>
<dbReference type="InterPro" id="IPR027417">
    <property type="entry name" value="P-loop_NTPase"/>
</dbReference>
<evidence type="ECO:0000256" key="7">
    <source>
        <dbReference type="ARBA" id="ARBA00023136"/>
    </source>
</evidence>
<keyword evidence="6 9" id="KW-1133">Transmembrane helix</keyword>
<feature type="transmembrane region" description="Helical" evidence="9">
    <location>
        <begin position="595"/>
        <end position="615"/>
    </location>
</feature>
<dbReference type="InterPro" id="IPR013525">
    <property type="entry name" value="ABC2_TM"/>
</dbReference>
<dbReference type="GO" id="GO:0005524">
    <property type="term" value="F:ATP binding"/>
    <property type="evidence" value="ECO:0007669"/>
    <property type="project" value="UniProtKB-KW"/>
</dbReference>
<dbReference type="PANTHER" id="PTHR48041">
    <property type="entry name" value="ABC TRANSPORTER G FAMILY MEMBER 28"/>
    <property type="match status" value="1"/>
</dbReference>
<keyword evidence="3 9" id="KW-0812">Transmembrane</keyword>
<evidence type="ECO:0000256" key="3">
    <source>
        <dbReference type="ARBA" id="ARBA00022692"/>
    </source>
</evidence>
<dbReference type="Pfam" id="PF19055">
    <property type="entry name" value="ABC2_membrane_7"/>
    <property type="match status" value="1"/>
</dbReference>
<keyword evidence="4" id="KW-0547">Nucleotide-binding</keyword>
<dbReference type="GO" id="GO:0016887">
    <property type="term" value="F:ATP hydrolysis activity"/>
    <property type="evidence" value="ECO:0007669"/>
    <property type="project" value="InterPro"/>
</dbReference>
<protein>
    <recommendedName>
        <fullName evidence="10">ABC transporter domain-containing protein</fullName>
    </recommendedName>
</protein>
<keyword evidence="5" id="KW-0067">ATP-binding</keyword>
<dbReference type="Pfam" id="PF00005">
    <property type="entry name" value="ABC_tran"/>
    <property type="match status" value="1"/>
</dbReference>
<dbReference type="GO" id="GO:0140359">
    <property type="term" value="F:ABC-type transporter activity"/>
    <property type="evidence" value="ECO:0007669"/>
    <property type="project" value="InterPro"/>
</dbReference>
<dbReference type="InterPro" id="IPR043926">
    <property type="entry name" value="ABCG_dom"/>
</dbReference>
<dbReference type="SUPFAM" id="SSF52540">
    <property type="entry name" value="P-loop containing nucleoside triphosphate hydrolases"/>
    <property type="match status" value="1"/>
</dbReference>
<dbReference type="GO" id="GO:0016020">
    <property type="term" value="C:membrane"/>
    <property type="evidence" value="ECO:0007669"/>
    <property type="project" value="UniProtKB-SubCell"/>
</dbReference>
<organism evidence="11 12">
    <name type="scientific">Ascobolus immersus RN42</name>
    <dbReference type="NCBI Taxonomy" id="1160509"/>
    <lineage>
        <taxon>Eukaryota</taxon>
        <taxon>Fungi</taxon>
        <taxon>Dikarya</taxon>
        <taxon>Ascomycota</taxon>
        <taxon>Pezizomycotina</taxon>
        <taxon>Pezizomycetes</taxon>
        <taxon>Pezizales</taxon>
        <taxon>Ascobolaceae</taxon>
        <taxon>Ascobolus</taxon>
    </lineage>
</organism>
<feature type="compositionally biased region" description="Low complexity" evidence="8">
    <location>
        <begin position="12"/>
        <end position="24"/>
    </location>
</feature>
<dbReference type="STRING" id="1160509.A0A3N4HWF9"/>
<evidence type="ECO:0000256" key="6">
    <source>
        <dbReference type="ARBA" id="ARBA00022989"/>
    </source>
</evidence>
<feature type="transmembrane region" description="Helical" evidence="9">
    <location>
        <begin position="650"/>
        <end position="672"/>
    </location>
</feature>
<feature type="transmembrane region" description="Helical" evidence="9">
    <location>
        <begin position="502"/>
        <end position="524"/>
    </location>
</feature>
<feature type="transmembrane region" description="Helical" evidence="9">
    <location>
        <begin position="536"/>
        <end position="558"/>
    </location>
</feature>
<feature type="transmembrane region" description="Helical" evidence="9">
    <location>
        <begin position="424"/>
        <end position="447"/>
    </location>
</feature>
<evidence type="ECO:0000256" key="5">
    <source>
        <dbReference type="ARBA" id="ARBA00022840"/>
    </source>
</evidence>
<keyword evidence="2" id="KW-0813">Transport</keyword>
<dbReference type="PANTHER" id="PTHR48041:SF122">
    <property type="entry name" value="ABC TRANSPORTER DOMAIN-CONTAINING PROTEIN"/>
    <property type="match status" value="1"/>
</dbReference>
<sequence length="690" mass="76984">MPDRKERPNPSPTNTNNSPTTSTTAVSKRSEGYKSQTDSRSSSHSHDSDHYGGAGHRNPAPGSHVTPGLQWDNLDLTVQTGKGKKKNEKVLLRKVSGYCHRGEMTAILGPSGSGKTSLTSVLTGRVGGMKNYKLTGSVTFQGDERREGSWKSTTGYVEQNDLLYDSLTVEETIIFSAMMRLPAKTYSRKQKIERAREVIDMLGLTKVKDTWVGSDSKRGVSGGERKRTSVGVELVTAPKLLFLDEPTSGLDSQSAYTVISNLRDIAGTGVAVLCTIHQPSWDLFKKFDRIYLIAEGECAFHGTIPEAIDWFTDLGYPVPKGQNAADHFITLLTPGMPVREDDSGNSSSESLTSNNDEKDSSRVQKILAAWRERGHEVQDLGKVKTNVSIPATKEEDKPGFSSPYWEELYWLLRRGYTQSVRDKTFIITGLFQSIFMGLILSFAFYRLGTDQKDVISRLGLLFFIPINNTFSILFPLISLLPLQNGILVRERRAGSYRVSSFFISRLLIDIPISILTRVVFYVMIYWISAFKPTASAFWLNFTINTLTVVFGVTMSLFIGSCSQNLQIVQAIAPAMNVVFIIFSGFLLPLSNIPPWFIWIRWISYAGYVFNGLALLEFKGRKFNCPPSSKGNCYRTGEDVIRQYDLDRFSVGANIGFTCLLICVSAVMAYFALRRLTRPNLKLRIKEGKAE</sequence>
<dbReference type="AlphaFoldDB" id="A0A3N4HWF9"/>
<reference evidence="11 12" key="1">
    <citation type="journal article" date="2018" name="Nat. Ecol. Evol.">
        <title>Pezizomycetes genomes reveal the molecular basis of ectomycorrhizal truffle lifestyle.</title>
        <authorList>
            <person name="Murat C."/>
            <person name="Payen T."/>
            <person name="Noel B."/>
            <person name="Kuo A."/>
            <person name="Morin E."/>
            <person name="Chen J."/>
            <person name="Kohler A."/>
            <person name="Krizsan K."/>
            <person name="Balestrini R."/>
            <person name="Da Silva C."/>
            <person name="Montanini B."/>
            <person name="Hainaut M."/>
            <person name="Levati E."/>
            <person name="Barry K.W."/>
            <person name="Belfiori B."/>
            <person name="Cichocki N."/>
            <person name="Clum A."/>
            <person name="Dockter R.B."/>
            <person name="Fauchery L."/>
            <person name="Guy J."/>
            <person name="Iotti M."/>
            <person name="Le Tacon F."/>
            <person name="Lindquist E.A."/>
            <person name="Lipzen A."/>
            <person name="Malagnac F."/>
            <person name="Mello A."/>
            <person name="Molinier V."/>
            <person name="Miyauchi S."/>
            <person name="Poulain J."/>
            <person name="Riccioni C."/>
            <person name="Rubini A."/>
            <person name="Sitrit Y."/>
            <person name="Splivallo R."/>
            <person name="Traeger S."/>
            <person name="Wang M."/>
            <person name="Zifcakova L."/>
            <person name="Wipf D."/>
            <person name="Zambonelli A."/>
            <person name="Paolocci F."/>
            <person name="Nowrousian M."/>
            <person name="Ottonello S."/>
            <person name="Baldrian P."/>
            <person name="Spatafora J.W."/>
            <person name="Henrissat B."/>
            <person name="Nagy L.G."/>
            <person name="Aury J.M."/>
            <person name="Wincker P."/>
            <person name="Grigoriev I.V."/>
            <person name="Bonfante P."/>
            <person name="Martin F.M."/>
        </authorList>
    </citation>
    <scope>NUCLEOTIDE SEQUENCE [LARGE SCALE GENOMIC DNA]</scope>
    <source>
        <strain evidence="11 12">RN42</strain>
    </source>
</reference>
<dbReference type="InterPro" id="IPR003439">
    <property type="entry name" value="ABC_transporter-like_ATP-bd"/>
</dbReference>
<keyword evidence="12" id="KW-1185">Reference proteome</keyword>
<dbReference type="Pfam" id="PF01061">
    <property type="entry name" value="ABC2_membrane"/>
    <property type="match status" value="1"/>
</dbReference>
<dbReference type="InterPro" id="IPR050352">
    <property type="entry name" value="ABCG_transporters"/>
</dbReference>
<evidence type="ECO:0000256" key="4">
    <source>
        <dbReference type="ARBA" id="ARBA00022741"/>
    </source>
</evidence>
<feature type="transmembrane region" description="Helical" evidence="9">
    <location>
        <begin position="570"/>
        <end position="589"/>
    </location>
</feature>
<proteinExistence type="predicted"/>
<dbReference type="Proteomes" id="UP000275078">
    <property type="component" value="Unassembled WGS sequence"/>
</dbReference>
<dbReference type="PROSITE" id="PS50893">
    <property type="entry name" value="ABC_TRANSPORTER_2"/>
    <property type="match status" value="1"/>
</dbReference>
<evidence type="ECO:0000313" key="12">
    <source>
        <dbReference type="Proteomes" id="UP000275078"/>
    </source>
</evidence>
<keyword evidence="7 9" id="KW-0472">Membrane</keyword>
<dbReference type="EMBL" id="ML119717">
    <property type="protein sequence ID" value="RPA77999.1"/>
    <property type="molecule type" value="Genomic_DNA"/>
</dbReference>
<dbReference type="InterPro" id="IPR003593">
    <property type="entry name" value="AAA+_ATPase"/>
</dbReference>
<comment type="subcellular location">
    <subcellularLocation>
        <location evidence="1">Membrane</location>
        <topology evidence="1">Multi-pass membrane protein</topology>
    </subcellularLocation>
</comment>
<evidence type="ECO:0000259" key="10">
    <source>
        <dbReference type="PROSITE" id="PS50893"/>
    </source>
</evidence>
<feature type="transmembrane region" description="Helical" evidence="9">
    <location>
        <begin position="459"/>
        <end position="482"/>
    </location>
</feature>
<evidence type="ECO:0000256" key="2">
    <source>
        <dbReference type="ARBA" id="ARBA00022448"/>
    </source>
</evidence>
<name>A0A3N4HWF9_ASCIM</name>
<feature type="compositionally biased region" description="Low complexity" evidence="8">
    <location>
        <begin position="344"/>
        <end position="354"/>
    </location>
</feature>
<evidence type="ECO:0000256" key="8">
    <source>
        <dbReference type="SAM" id="MobiDB-lite"/>
    </source>
</evidence>
<accession>A0A3N4HWF9</accession>